<sequence length="179" mass="20442">MGVDVGSVSNLVNQFWCKDLSTNEDNIFWYSDKQGRFSVGSAYRSSQRPGTHIGGWPWKMIWKVKDTIQGCTHSTQPREKRFANLFQAATTAVSSLLLCDCSTTFSSIFGCCQATARDSEVVADFHQLKGHQLNYAKEHQRSSSLLEQRWESVRTHEVMEDCPYLHLVVYMDGEEPEMF</sequence>
<keyword evidence="2" id="KW-1185">Reference proteome</keyword>
<evidence type="ECO:0000313" key="2">
    <source>
        <dbReference type="Proteomes" id="UP000824120"/>
    </source>
</evidence>
<organism evidence="1 2">
    <name type="scientific">Solanum commersonii</name>
    <name type="common">Commerson's wild potato</name>
    <name type="synonym">Commerson's nightshade</name>
    <dbReference type="NCBI Taxonomy" id="4109"/>
    <lineage>
        <taxon>Eukaryota</taxon>
        <taxon>Viridiplantae</taxon>
        <taxon>Streptophyta</taxon>
        <taxon>Embryophyta</taxon>
        <taxon>Tracheophyta</taxon>
        <taxon>Spermatophyta</taxon>
        <taxon>Magnoliopsida</taxon>
        <taxon>eudicotyledons</taxon>
        <taxon>Gunneridae</taxon>
        <taxon>Pentapetalae</taxon>
        <taxon>asterids</taxon>
        <taxon>lamiids</taxon>
        <taxon>Solanales</taxon>
        <taxon>Solanaceae</taxon>
        <taxon>Solanoideae</taxon>
        <taxon>Solaneae</taxon>
        <taxon>Solanum</taxon>
    </lineage>
</organism>
<protein>
    <submittedName>
        <fullName evidence="1">Uncharacterized protein</fullName>
    </submittedName>
</protein>
<dbReference type="AlphaFoldDB" id="A0A9J5YF89"/>
<evidence type="ECO:0000313" key="1">
    <source>
        <dbReference type="EMBL" id="KAG5598288.1"/>
    </source>
</evidence>
<name>A0A9J5YF89_SOLCO</name>
<dbReference type="OrthoDB" id="1736928at2759"/>
<dbReference type="Proteomes" id="UP000824120">
    <property type="component" value="Chromosome 6"/>
</dbReference>
<dbReference type="EMBL" id="JACXVP010000006">
    <property type="protein sequence ID" value="KAG5598288.1"/>
    <property type="molecule type" value="Genomic_DNA"/>
</dbReference>
<gene>
    <name evidence="1" type="ORF">H5410_029658</name>
</gene>
<reference evidence="1 2" key="1">
    <citation type="submission" date="2020-09" db="EMBL/GenBank/DDBJ databases">
        <title>De no assembly of potato wild relative species, Solanum commersonii.</title>
        <authorList>
            <person name="Cho K."/>
        </authorList>
    </citation>
    <scope>NUCLEOTIDE SEQUENCE [LARGE SCALE GENOMIC DNA]</scope>
    <source>
        <strain evidence="1">LZ3.2</strain>
        <tissue evidence="1">Leaf</tissue>
    </source>
</reference>
<comment type="caution">
    <text evidence="1">The sequence shown here is derived from an EMBL/GenBank/DDBJ whole genome shotgun (WGS) entry which is preliminary data.</text>
</comment>
<proteinExistence type="predicted"/>
<accession>A0A9J5YF89</accession>